<keyword evidence="4" id="KW-1185">Reference proteome</keyword>
<feature type="compositionally biased region" description="Basic and acidic residues" evidence="2">
    <location>
        <begin position="1"/>
        <end position="16"/>
    </location>
</feature>
<dbReference type="InterPro" id="IPR040357">
    <property type="entry name" value="Vma22/CCDC115"/>
</dbReference>
<dbReference type="GO" id="GO:0051082">
    <property type="term" value="F:unfolded protein binding"/>
    <property type="evidence" value="ECO:0007669"/>
    <property type="project" value="TreeGrafter"/>
</dbReference>
<protein>
    <recommendedName>
        <fullName evidence="1">Vacuolar ATPase assembly protein VMA22</fullName>
    </recommendedName>
</protein>
<dbReference type="GO" id="GO:0070072">
    <property type="term" value="P:vacuolar proton-transporting V-type ATPase complex assembly"/>
    <property type="evidence" value="ECO:0007669"/>
    <property type="project" value="InterPro"/>
</dbReference>
<reference evidence="3" key="1">
    <citation type="submission" date="2022-12" db="EMBL/GenBank/DDBJ databases">
        <title>Draft genome assemblies for two species of Escallonia (Escalloniales).</title>
        <authorList>
            <person name="Chanderbali A."/>
            <person name="Dervinis C."/>
            <person name="Anghel I."/>
            <person name="Soltis D."/>
            <person name="Soltis P."/>
            <person name="Zapata F."/>
        </authorList>
    </citation>
    <scope>NUCLEOTIDE SEQUENCE</scope>
    <source>
        <strain evidence="3">UCBG92.1500</strain>
        <tissue evidence="3">Leaf</tissue>
    </source>
</reference>
<dbReference type="AlphaFoldDB" id="A0AA88REU2"/>
<gene>
    <name evidence="3" type="ORF">RJ640_020701</name>
</gene>
<evidence type="ECO:0000256" key="2">
    <source>
        <dbReference type="SAM" id="MobiDB-lite"/>
    </source>
</evidence>
<feature type="region of interest" description="Disordered" evidence="2">
    <location>
        <begin position="1"/>
        <end position="25"/>
    </location>
</feature>
<name>A0AA88REU2_9ASTE</name>
<evidence type="ECO:0000256" key="1">
    <source>
        <dbReference type="ARBA" id="ARBA00093634"/>
    </source>
</evidence>
<dbReference type="Pfam" id="PF21730">
    <property type="entry name" value="Vma22_CCDC115"/>
    <property type="match status" value="1"/>
</dbReference>
<evidence type="ECO:0000313" key="3">
    <source>
        <dbReference type="EMBL" id="KAK2988219.1"/>
    </source>
</evidence>
<evidence type="ECO:0000313" key="4">
    <source>
        <dbReference type="Proteomes" id="UP001187471"/>
    </source>
</evidence>
<dbReference type="EMBL" id="JAVXUO010000908">
    <property type="protein sequence ID" value="KAK2988219.1"/>
    <property type="molecule type" value="Genomic_DNA"/>
</dbReference>
<organism evidence="3 4">
    <name type="scientific">Escallonia rubra</name>
    <dbReference type="NCBI Taxonomy" id="112253"/>
    <lineage>
        <taxon>Eukaryota</taxon>
        <taxon>Viridiplantae</taxon>
        <taxon>Streptophyta</taxon>
        <taxon>Embryophyta</taxon>
        <taxon>Tracheophyta</taxon>
        <taxon>Spermatophyta</taxon>
        <taxon>Magnoliopsida</taxon>
        <taxon>eudicotyledons</taxon>
        <taxon>Gunneridae</taxon>
        <taxon>Pentapetalae</taxon>
        <taxon>asterids</taxon>
        <taxon>campanulids</taxon>
        <taxon>Escalloniales</taxon>
        <taxon>Escalloniaceae</taxon>
        <taxon>Escallonia</taxon>
    </lineage>
</organism>
<feature type="region of interest" description="Disordered" evidence="2">
    <location>
        <begin position="125"/>
        <end position="168"/>
    </location>
</feature>
<dbReference type="PANTHER" id="PTHR31996:SF2">
    <property type="entry name" value="COILED-COIL DOMAIN-CONTAINING PROTEIN 115"/>
    <property type="match status" value="1"/>
</dbReference>
<dbReference type="Proteomes" id="UP001187471">
    <property type="component" value="Unassembled WGS sequence"/>
</dbReference>
<proteinExistence type="predicted"/>
<accession>A0AA88REU2</accession>
<comment type="caution">
    <text evidence="3">The sequence shown here is derived from an EMBL/GenBank/DDBJ whole genome shotgun (WGS) entry which is preliminary data.</text>
</comment>
<dbReference type="PANTHER" id="PTHR31996">
    <property type="entry name" value="COILED-COIL DOMAIN-CONTAINING PROTEIN 115"/>
    <property type="match status" value="1"/>
</dbReference>
<sequence length="225" mass="25162">MGEEEEKRSSENGVESKEEEQDEQENNVLRFLDSLDSYLVLMDSLSSTLRQGWMELASARHSMGASRINSALFDLKHHNAATSLEVNHHDADTTMQQTCFTLCKWASPDTQNLCSKEAKLEEGELLQRKASSPQIRHRGASRSSASEEVQEKRPQPYGPPVTVDDQVQKERSKSLSVFGALVSPKLRGAQLSFETALETLVEIANIRSSILRAHDQVQEGMKTTM</sequence>